<comment type="cofactor">
    <cofactor evidence="1">
        <name>Zn(2+)</name>
        <dbReference type="ChEBI" id="CHEBI:29105"/>
    </cofactor>
</comment>
<evidence type="ECO:0000256" key="2">
    <source>
        <dbReference type="ARBA" id="ARBA00022723"/>
    </source>
</evidence>
<evidence type="ECO:0000256" key="4">
    <source>
        <dbReference type="ARBA" id="ARBA00022833"/>
    </source>
</evidence>
<gene>
    <name evidence="6" type="ORF">MHEL_59070</name>
</gene>
<dbReference type="InterPro" id="IPR032466">
    <property type="entry name" value="Metal_Hydrolase"/>
</dbReference>
<evidence type="ECO:0000313" key="7">
    <source>
        <dbReference type="Proteomes" id="UP000467148"/>
    </source>
</evidence>
<organism evidence="6 7">
    <name type="scientific">Mycolicibacterium helvum</name>
    <dbReference type="NCBI Taxonomy" id="1534349"/>
    <lineage>
        <taxon>Bacteria</taxon>
        <taxon>Bacillati</taxon>
        <taxon>Actinomycetota</taxon>
        <taxon>Actinomycetes</taxon>
        <taxon>Mycobacteriales</taxon>
        <taxon>Mycobacteriaceae</taxon>
        <taxon>Mycolicibacterium</taxon>
    </lineage>
</organism>
<dbReference type="InterPro" id="IPR006680">
    <property type="entry name" value="Amidohydro-rel"/>
</dbReference>
<keyword evidence="3" id="KW-0378">Hydrolase</keyword>
<evidence type="ECO:0000256" key="3">
    <source>
        <dbReference type="ARBA" id="ARBA00022801"/>
    </source>
</evidence>
<name>A0A7I7TEL1_9MYCO</name>
<dbReference type="PANTHER" id="PTHR11271:SF48">
    <property type="entry name" value="AMIDOHYDROLASE-RELATED DOMAIN-CONTAINING PROTEIN"/>
    <property type="match status" value="1"/>
</dbReference>
<dbReference type="InterPro" id="IPR051607">
    <property type="entry name" value="Metallo-dep_hydrolases"/>
</dbReference>
<dbReference type="Gene3D" id="3.20.20.140">
    <property type="entry name" value="Metal-dependent hydrolases"/>
    <property type="match status" value="1"/>
</dbReference>
<keyword evidence="4" id="KW-0862">Zinc</keyword>
<dbReference type="SUPFAM" id="SSF51556">
    <property type="entry name" value="Metallo-dependent hydrolases"/>
    <property type="match status" value="1"/>
</dbReference>
<accession>A0A7I7TEL1</accession>
<dbReference type="KEGG" id="mhev:MHEL_59070"/>
<protein>
    <submittedName>
        <fullName evidence="6">Formimidoylglutamate deiminase</fullName>
    </submittedName>
</protein>
<dbReference type="GO" id="GO:0005829">
    <property type="term" value="C:cytosol"/>
    <property type="evidence" value="ECO:0007669"/>
    <property type="project" value="TreeGrafter"/>
</dbReference>
<keyword evidence="7" id="KW-1185">Reference proteome</keyword>
<feature type="domain" description="Amidohydrolase-related" evidence="5">
    <location>
        <begin position="51"/>
        <end position="392"/>
    </location>
</feature>
<sequence length="432" mass="46621">MTVVDRLYHCELALIDGIFVQQVRLKVEAGDLAEVTAGVSPQPGDIPLGAVVPGFVNAHSHAFHRELRGRTHADGGDFWQWRRRMYETATHLTPDSYRDLAHRVFTEMRDAGFTAVGEFHYVHHDPQGQPYPDHLMESALADAAVSAGIRLVLLDTCYLHGGVGKPLGKEQRRFGDADVHGWLERWHALQDTLTASGRGLVTLGAAIHSVRAVSRHDLGVIADELPTDVPLHAHVSEQPAENRACLDAYGVTPTGLLSAYGLLSPRFSAVHATHLTADDIRLLGDARATVVMCPTTEADLGDGIGPAPELLAAGAGIAIGSDQHVVIDPLEELSRLEFDQRLRLQRRGIFPVETLWRAGAMGGGRSLGLSELCQRAPGLVVGEPFDAVEIDMATARTWGAEPSQLPLVARAADVTATIVGGLLTRPLATRTW</sequence>
<dbReference type="InterPro" id="IPR011059">
    <property type="entry name" value="Metal-dep_hydrolase_composite"/>
</dbReference>
<evidence type="ECO:0000313" key="6">
    <source>
        <dbReference type="EMBL" id="BBY67664.1"/>
    </source>
</evidence>
<dbReference type="Gene3D" id="2.30.40.10">
    <property type="entry name" value="Urease, subunit C, domain 1"/>
    <property type="match status" value="1"/>
</dbReference>
<dbReference type="NCBIfam" id="NF006681">
    <property type="entry name" value="PRK09229.1-2"/>
    <property type="match status" value="1"/>
</dbReference>
<proteinExistence type="predicted"/>
<keyword evidence="2" id="KW-0479">Metal-binding</keyword>
<evidence type="ECO:0000259" key="5">
    <source>
        <dbReference type="Pfam" id="PF01979"/>
    </source>
</evidence>
<dbReference type="Pfam" id="PF01979">
    <property type="entry name" value="Amidohydro_1"/>
    <property type="match status" value="1"/>
</dbReference>
<dbReference type="EMBL" id="AP022596">
    <property type="protein sequence ID" value="BBY67664.1"/>
    <property type="molecule type" value="Genomic_DNA"/>
</dbReference>
<dbReference type="AlphaFoldDB" id="A0A7I7TEL1"/>
<dbReference type="PANTHER" id="PTHR11271">
    <property type="entry name" value="GUANINE DEAMINASE"/>
    <property type="match status" value="1"/>
</dbReference>
<dbReference type="GO" id="GO:0019239">
    <property type="term" value="F:deaminase activity"/>
    <property type="evidence" value="ECO:0007669"/>
    <property type="project" value="TreeGrafter"/>
</dbReference>
<dbReference type="GO" id="GO:0046872">
    <property type="term" value="F:metal ion binding"/>
    <property type="evidence" value="ECO:0007669"/>
    <property type="project" value="UniProtKB-KW"/>
</dbReference>
<evidence type="ECO:0000256" key="1">
    <source>
        <dbReference type="ARBA" id="ARBA00001947"/>
    </source>
</evidence>
<reference evidence="6 7" key="1">
    <citation type="journal article" date="2019" name="Emerg. Microbes Infect.">
        <title>Comprehensive subspecies identification of 175 nontuberculous mycobacteria species based on 7547 genomic profiles.</title>
        <authorList>
            <person name="Matsumoto Y."/>
            <person name="Kinjo T."/>
            <person name="Motooka D."/>
            <person name="Nabeya D."/>
            <person name="Jung N."/>
            <person name="Uechi K."/>
            <person name="Horii T."/>
            <person name="Iida T."/>
            <person name="Fujita J."/>
            <person name="Nakamura S."/>
        </authorList>
    </citation>
    <scope>NUCLEOTIDE SEQUENCE [LARGE SCALE GENOMIC DNA]</scope>
    <source>
        <strain evidence="6 7">JCM 30396</strain>
    </source>
</reference>
<dbReference type="Proteomes" id="UP000467148">
    <property type="component" value="Chromosome"/>
</dbReference>